<evidence type="ECO:0000313" key="7">
    <source>
        <dbReference type="EMBL" id="KIJ43696.1"/>
    </source>
</evidence>
<dbReference type="HOGENOM" id="CLU_002483_0_0_1"/>
<organism evidence="7 8">
    <name type="scientific">Sphaerobolus stellatus (strain SS14)</name>
    <dbReference type="NCBI Taxonomy" id="990650"/>
    <lineage>
        <taxon>Eukaryota</taxon>
        <taxon>Fungi</taxon>
        <taxon>Dikarya</taxon>
        <taxon>Basidiomycota</taxon>
        <taxon>Agaricomycotina</taxon>
        <taxon>Agaricomycetes</taxon>
        <taxon>Phallomycetidae</taxon>
        <taxon>Geastrales</taxon>
        <taxon>Sphaerobolaceae</taxon>
        <taxon>Sphaerobolus</taxon>
    </lineage>
</organism>
<dbReference type="Gene3D" id="3.40.50.1820">
    <property type="entry name" value="alpha/beta hydrolase"/>
    <property type="match status" value="1"/>
</dbReference>
<evidence type="ECO:0000256" key="5">
    <source>
        <dbReference type="SAM" id="MobiDB-lite"/>
    </source>
</evidence>
<dbReference type="InterPro" id="IPR052542">
    <property type="entry name" value="Cholesterol_Oxidase"/>
</dbReference>
<dbReference type="SUPFAM" id="SSF53474">
    <property type="entry name" value="alpha/beta-Hydrolases"/>
    <property type="match status" value="1"/>
</dbReference>
<dbReference type="InterPro" id="IPR036188">
    <property type="entry name" value="FAD/NAD-bd_sf"/>
</dbReference>
<dbReference type="InterPro" id="IPR029058">
    <property type="entry name" value="AB_hydrolase_fold"/>
</dbReference>
<dbReference type="Pfam" id="PF00732">
    <property type="entry name" value="GMC_oxred_N"/>
    <property type="match status" value="1"/>
</dbReference>
<dbReference type="Gene3D" id="3.50.50.60">
    <property type="entry name" value="FAD/NAD(P)-binding domain"/>
    <property type="match status" value="3"/>
</dbReference>
<feature type="region of interest" description="Disordered" evidence="5">
    <location>
        <begin position="1223"/>
        <end position="1263"/>
    </location>
</feature>
<dbReference type="Proteomes" id="UP000054279">
    <property type="component" value="Unassembled WGS sequence"/>
</dbReference>
<feature type="region of interest" description="Disordered" evidence="5">
    <location>
        <begin position="1"/>
        <end position="20"/>
    </location>
</feature>
<evidence type="ECO:0000256" key="2">
    <source>
        <dbReference type="ARBA" id="ARBA00022630"/>
    </source>
</evidence>
<dbReference type="InterPro" id="IPR000172">
    <property type="entry name" value="GMC_OxRdtase_N"/>
</dbReference>
<reference evidence="7 8" key="1">
    <citation type="submission" date="2014-06" db="EMBL/GenBank/DDBJ databases">
        <title>Evolutionary Origins and Diversification of the Mycorrhizal Mutualists.</title>
        <authorList>
            <consortium name="DOE Joint Genome Institute"/>
            <consortium name="Mycorrhizal Genomics Consortium"/>
            <person name="Kohler A."/>
            <person name="Kuo A."/>
            <person name="Nagy L.G."/>
            <person name="Floudas D."/>
            <person name="Copeland A."/>
            <person name="Barry K.W."/>
            <person name="Cichocki N."/>
            <person name="Veneault-Fourrey C."/>
            <person name="LaButti K."/>
            <person name="Lindquist E.A."/>
            <person name="Lipzen A."/>
            <person name="Lundell T."/>
            <person name="Morin E."/>
            <person name="Murat C."/>
            <person name="Riley R."/>
            <person name="Ohm R."/>
            <person name="Sun H."/>
            <person name="Tunlid A."/>
            <person name="Henrissat B."/>
            <person name="Grigoriev I.V."/>
            <person name="Hibbett D.S."/>
            <person name="Martin F."/>
        </authorList>
    </citation>
    <scope>NUCLEOTIDE SEQUENCE [LARGE SCALE GENOMIC DNA]</scope>
    <source>
        <strain evidence="7 8">SS14</strain>
    </source>
</reference>
<evidence type="ECO:0000313" key="8">
    <source>
        <dbReference type="Proteomes" id="UP000054279"/>
    </source>
</evidence>
<evidence type="ECO:0000259" key="6">
    <source>
        <dbReference type="Pfam" id="PF00732"/>
    </source>
</evidence>
<keyword evidence="4" id="KW-0560">Oxidoreductase</keyword>
<comment type="cofactor">
    <cofactor evidence="1">
        <name>FAD</name>
        <dbReference type="ChEBI" id="CHEBI:57692"/>
    </cofactor>
</comment>
<gene>
    <name evidence="7" type="ORF">M422DRAFT_252940</name>
</gene>
<feature type="compositionally biased region" description="Polar residues" evidence="5">
    <location>
        <begin position="1251"/>
        <end position="1263"/>
    </location>
</feature>
<dbReference type="PANTHER" id="PTHR47470">
    <property type="entry name" value="CHOLESTEROL OXIDASE"/>
    <property type="match status" value="1"/>
</dbReference>
<dbReference type="EMBL" id="KN837121">
    <property type="protein sequence ID" value="KIJ43696.1"/>
    <property type="molecule type" value="Genomic_DNA"/>
</dbReference>
<dbReference type="GO" id="GO:0050660">
    <property type="term" value="F:flavin adenine dinucleotide binding"/>
    <property type="evidence" value="ECO:0007669"/>
    <property type="project" value="InterPro"/>
</dbReference>
<evidence type="ECO:0000256" key="3">
    <source>
        <dbReference type="ARBA" id="ARBA00022827"/>
    </source>
</evidence>
<dbReference type="SUPFAM" id="SSF51905">
    <property type="entry name" value="FAD/NAD(P)-binding domain"/>
    <property type="match status" value="1"/>
</dbReference>
<feature type="domain" description="Glucose-methanol-choline oxidoreductase N-terminal" evidence="6">
    <location>
        <begin position="45"/>
        <end position="330"/>
    </location>
</feature>
<protein>
    <recommendedName>
        <fullName evidence="6">Glucose-methanol-choline oxidoreductase N-terminal domain-containing protein</fullName>
    </recommendedName>
</protein>
<evidence type="ECO:0000256" key="4">
    <source>
        <dbReference type="ARBA" id="ARBA00023002"/>
    </source>
</evidence>
<evidence type="ECO:0000256" key="1">
    <source>
        <dbReference type="ARBA" id="ARBA00001974"/>
    </source>
</evidence>
<keyword evidence="8" id="KW-1185">Reference proteome</keyword>
<keyword evidence="3" id="KW-0274">FAD</keyword>
<accession>A0A0C9VYV0</accession>
<keyword evidence="2" id="KW-0285">Flavoprotein</keyword>
<sequence length="1263" mass="138579">MSTATESTHRTPVNLLSLDGGGNGDRSFPRIARPVELLRHKYDVIVIGSGYGGAVAASRMARAGQSVCLLERGKERWPGEFPSGTVECLEELAVSGENEGLARVSHGGPTSLYQLVLGQGQNAFVGSGLGGTSLLNANVFLRADAGTMSLPYWPEELSREGELDEYYNLAESMLEPEPYPEDWPELQKLKVLEKQARDLGWADKFYRVPQTTRFRHGMNSTGVPMNPSALTGQDATGLNDGSKSTTLVNYLADAWNWGTEMFCECEVRYVTKHPVSGYLVFFAWHGSGRDKFGERLYEDLLWVHARHCVFLGAGSLGTTEILLRSKQYGLDMSNRVGKGMSGNGDILAFGYNCDVPVNAMGREFPSPYHPIGPCITGIIDNRTGHVNPLDGFVIEEGVVPKALVPMFQMMCELMPGNILDPNAGYLEMLKKKLASLGSAIRGPYYDKGSVERTQIYLIMSHDANQAILSLKDDKPCLKFLGIGRSEHIEDLNSVLARATVAVGGTFVNNPFTTFGKQEVTVHPIGGTCISQDGTGCYGATNHFGEVFTGAGIETHKGLVVTDGAAVPTALGVNPFATITALAERSVRNTAERFRWSIDYTPNKGVLDLFGFPKVVITDDAGMTEAQALIHKTRTGKVPGFEFSEVMEGFINFNSGHSMAGDRLEDFEHAARIARGNCSAVRIFVSVKSWNTETTVRRPDHSAMLTGTLACARLPGGPFMIARGSFGLFTENESISGTKNLQYHAIMIGTDGAQYRFNGFKVLDPSVVLNPLQLWRRTTTLYVSISRLDGPVIGRGMLCISLANFAKEASTMRPSGDSYLTRMRSTVSFLGYFASSLASLFLTPFMPLQYPHHGVTGFINPTPPSQSIKLTASDGMHSYIHVYAPTTTNIPVHDILFIPGASVEQAIFALETIDKNTVNYFTEHGYRCWVLVHRIGYNMRPNDQWTTYDARLDIAEALRYIRSAQALDSVYVVAHCMGAVAFSSGLLDGSIPPSWIRGITASQVFCNPIWARLNMVKVLSPLPVTTIYKCLAGNWFGTVSSPEDTLFQRTLNQVFRFYPVKPEEVCNNIACHRTSFMFGRLWNHANLNSATHAQTHLFLSGVTMALENLLMPMGHHGVVTSNFPLAQDLVSKEAIRRLKGIPIFLFSGEDNHVLRAESTLRSYEILQDTNGAVGYEREVVPGYGHLDCWMGTRAYVDVYPMVEERVRLVCRAGEEGECCLPMRGGGDDEGVRERKGKGKDANGMNGDGMAEGTSQYEKVQKVAN</sequence>
<name>A0A0C9VYV0_SPHS4</name>
<dbReference type="AlphaFoldDB" id="A0A0C9VYV0"/>
<dbReference type="PANTHER" id="PTHR47470:SF1">
    <property type="entry name" value="FAD-DEPENDENT OXIDOREDUCTASE 2 FAD BINDING DOMAIN-CONTAINING PROTEIN"/>
    <property type="match status" value="1"/>
</dbReference>
<dbReference type="GO" id="GO:0016614">
    <property type="term" value="F:oxidoreductase activity, acting on CH-OH group of donors"/>
    <property type="evidence" value="ECO:0007669"/>
    <property type="project" value="InterPro"/>
</dbReference>
<dbReference type="OrthoDB" id="9974421at2759"/>
<proteinExistence type="predicted"/>